<feature type="compositionally biased region" description="Basic and acidic residues" evidence="8">
    <location>
        <begin position="238"/>
        <end position="262"/>
    </location>
</feature>
<proteinExistence type="inferred from homology"/>
<comment type="subcellular location">
    <subcellularLocation>
        <location evidence="1">Nucleus</location>
        <location evidence="1">Nucleolus</location>
    </subcellularLocation>
</comment>
<name>A0ABR1Y6I6_9PEZI</name>
<dbReference type="PROSITE" id="PS50174">
    <property type="entry name" value="G_PATCH"/>
    <property type="match status" value="1"/>
</dbReference>
<dbReference type="EMBL" id="JBBWUH010000001">
    <property type="protein sequence ID" value="KAK8177246.1"/>
    <property type="molecule type" value="Genomic_DNA"/>
</dbReference>
<keyword evidence="11" id="KW-1185">Reference proteome</keyword>
<comment type="caution">
    <text evidence="10">The sequence shown here is derived from an EMBL/GenBank/DDBJ whole genome shotgun (WGS) entry which is preliminary data.</text>
</comment>
<accession>A0ABR1Y6I6</accession>
<evidence type="ECO:0000256" key="1">
    <source>
        <dbReference type="ARBA" id="ARBA00004604"/>
    </source>
</evidence>
<protein>
    <recommendedName>
        <fullName evidence="6">PinX1-related protein 1</fullName>
    </recommendedName>
</protein>
<evidence type="ECO:0000313" key="10">
    <source>
        <dbReference type="EMBL" id="KAK8177246.1"/>
    </source>
</evidence>
<evidence type="ECO:0000256" key="8">
    <source>
        <dbReference type="SAM" id="MobiDB-lite"/>
    </source>
</evidence>
<keyword evidence="3" id="KW-0698">rRNA processing</keyword>
<dbReference type="InterPro" id="IPR000467">
    <property type="entry name" value="G_patch_dom"/>
</dbReference>
<feature type="compositionally biased region" description="Basic residues" evidence="8">
    <location>
        <begin position="263"/>
        <end position="281"/>
    </location>
</feature>
<evidence type="ECO:0000259" key="9">
    <source>
        <dbReference type="PROSITE" id="PS50174"/>
    </source>
</evidence>
<evidence type="ECO:0000256" key="7">
    <source>
        <dbReference type="ARBA" id="ARBA00043878"/>
    </source>
</evidence>
<dbReference type="SMART" id="SM00443">
    <property type="entry name" value="G_patch"/>
    <property type="match status" value="1"/>
</dbReference>
<feature type="domain" description="G-patch" evidence="9">
    <location>
        <begin position="25"/>
        <end position="79"/>
    </location>
</feature>
<keyword evidence="2" id="KW-0690">Ribosome biogenesis</keyword>
<comment type="similarity">
    <text evidence="5">Belongs to the PINX1 family.</text>
</comment>
<feature type="compositionally biased region" description="Basic residues" evidence="8">
    <location>
        <begin position="210"/>
        <end position="222"/>
    </location>
</feature>
<dbReference type="PANTHER" id="PTHR23149:SF31">
    <property type="entry name" value="PROTEIN PXR1"/>
    <property type="match status" value="1"/>
</dbReference>
<comment type="function">
    <text evidence="7">Involved in rRNA-processing at A0, A1 and A2 sites and negatively regulates telomerase.</text>
</comment>
<gene>
    <name evidence="10" type="ORF">IWX90DRAFT_12354</name>
</gene>
<sequence length="351" mass="38373">MGLAAPKNRFKISADPNNTTWSKNTDRFGHKILTKQGWTPGEFLGAKDANHSGHYTAANASHIRVQIKDDTLGLGRKKGSAENDNFGLSLFQGVLGRLNGKSDAELKTESAARKSLESRLYGGSGTQFVFGGYLVGDKIEDLKNNVGADKPSKSQAGSSPSEDGKPEKKRKRSGDDEEAPKLKKKNRKSDLKAEYSATSSPDDSEEGSKNKTKSKKSKKSKSKDKAQSFESENTSATERNDKDKESEDKKARKEAKKALKAEKRAKKEARRLKKEKRKKDKAKKDAESDSSSSSESEADAPAKDSTAAAKTGGVAFAGNRLAVRQRYIRQKKMASMDTQALKEIFMVKSQA</sequence>
<evidence type="ECO:0000256" key="2">
    <source>
        <dbReference type="ARBA" id="ARBA00022517"/>
    </source>
</evidence>
<feature type="compositionally biased region" description="Polar residues" evidence="8">
    <location>
        <begin position="228"/>
        <end position="237"/>
    </location>
</feature>
<keyword evidence="4" id="KW-0539">Nucleus</keyword>
<evidence type="ECO:0000256" key="4">
    <source>
        <dbReference type="ARBA" id="ARBA00023242"/>
    </source>
</evidence>
<reference evidence="10 11" key="1">
    <citation type="journal article" date="2022" name="G3 (Bethesda)">
        <title>Enemy or ally: a genomic approach to elucidate the lifestyle of Phyllosticta citrichinaensis.</title>
        <authorList>
            <person name="Buijs V.A."/>
            <person name="Groenewald J.Z."/>
            <person name="Haridas S."/>
            <person name="LaButti K.M."/>
            <person name="Lipzen A."/>
            <person name="Martin F.M."/>
            <person name="Barry K."/>
            <person name="Grigoriev I.V."/>
            <person name="Crous P.W."/>
            <person name="Seidl M.F."/>
        </authorList>
    </citation>
    <scope>NUCLEOTIDE SEQUENCE [LARGE SCALE GENOMIC DNA]</scope>
    <source>
        <strain evidence="10 11">CBS 129764</strain>
    </source>
</reference>
<evidence type="ECO:0000256" key="6">
    <source>
        <dbReference type="ARBA" id="ARBA00041961"/>
    </source>
</evidence>
<dbReference type="PANTHER" id="PTHR23149">
    <property type="entry name" value="G PATCH DOMAIN CONTAINING PROTEIN"/>
    <property type="match status" value="1"/>
</dbReference>
<feature type="region of interest" description="Disordered" evidence="8">
    <location>
        <begin position="145"/>
        <end position="317"/>
    </location>
</feature>
<dbReference type="Pfam" id="PF01585">
    <property type="entry name" value="G-patch"/>
    <property type="match status" value="1"/>
</dbReference>
<dbReference type="InterPro" id="IPR050656">
    <property type="entry name" value="PINX1"/>
</dbReference>
<evidence type="ECO:0000256" key="3">
    <source>
        <dbReference type="ARBA" id="ARBA00022552"/>
    </source>
</evidence>
<dbReference type="Proteomes" id="UP001456524">
    <property type="component" value="Unassembled WGS sequence"/>
</dbReference>
<evidence type="ECO:0000313" key="11">
    <source>
        <dbReference type="Proteomes" id="UP001456524"/>
    </source>
</evidence>
<evidence type="ECO:0000256" key="5">
    <source>
        <dbReference type="ARBA" id="ARBA00038007"/>
    </source>
</evidence>
<organism evidence="10 11">
    <name type="scientific">Phyllosticta citrichinensis</name>
    <dbReference type="NCBI Taxonomy" id="1130410"/>
    <lineage>
        <taxon>Eukaryota</taxon>
        <taxon>Fungi</taxon>
        <taxon>Dikarya</taxon>
        <taxon>Ascomycota</taxon>
        <taxon>Pezizomycotina</taxon>
        <taxon>Dothideomycetes</taxon>
        <taxon>Dothideomycetes incertae sedis</taxon>
        <taxon>Botryosphaeriales</taxon>
        <taxon>Phyllostictaceae</taxon>
        <taxon>Phyllosticta</taxon>
    </lineage>
</organism>